<keyword evidence="4" id="KW-1185">Reference proteome</keyword>
<feature type="domain" description="Reverse transcriptase/retrotransposon-derived protein RNase H-like" evidence="2">
    <location>
        <begin position="234"/>
        <end position="321"/>
    </location>
</feature>
<dbReference type="InterPro" id="IPR000477">
    <property type="entry name" value="RT_dom"/>
</dbReference>
<dbReference type="Proteomes" id="UP000257109">
    <property type="component" value="Unassembled WGS sequence"/>
</dbReference>
<feature type="domain" description="Reverse transcriptase" evidence="1">
    <location>
        <begin position="106"/>
        <end position="216"/>
    </location>
</feature>
<dbReference type="Pfam" id="PF17919">
    <property type="entry name" value="RT_RNaseH_2"/>
    <property type="match status" value="1"/>
</dbReference>
<dbReference type="PANTHER" id="PTHR35046">
    <property type="entry name" value="ZINC KNUCKLE (CCHC-TYPE) FAMILY PROTEIN"/>
    <property type="match status" value="1"/>
</dbReference>
<dbReference type="Gene3D" id="3.10.10.10">
    <property type="entry name" value="HIV Type 1 Reverse Transcriptase, subunit A, domain 1"/>
    <property type="match status" value="2"/>
</dbReference>
<dbReference type="Gene3D" id="3.30.70.270">
    <property type="match status" value="1"/>
</dbReference>
<feature type="non-terminal residue" evidence="3">
    <location>
        <position position="1"/>
    </location>
</feature>
<dbReference type="Pfam" id="PF00078">
    <property type="entry name" value="RVT_1"/>
    <property type="match status" value="1"/>
</dbReference>
<evidence type="ECO:0000313" key="3">
    <source>
        <dbReference type="EMBL" id="RDY10283.1"/>
    </source>
</evidence>
<evidence type="ECO:0000313" key="4">
    <source>
        <dbReference type="Proteomes" id="UP000257109"/>
    </source>
</evidence>
<gene>
    <name evidence="3" type="primary">pol</name>
    <name evidence="3" type="ORF">CR513_05221</name>
</gene>
<protein>
    <submittedName>
        <fullName evidence="3">Retrovirus-related Pol polyprotein from transposon 17.6</fullName>
    </submittedName>
</protein>
<proteinExistence type="predicted"/>
<dbReference type="CDD" id="cd01647">
    <property type="entry name" value="RT_LTR"/>
    <property type="match status" value="1"/>
</dbReference>
<organism evidence="3 4">
    <name type="scientific">Mucuna pruriens</name>
    <name type="common">Velvet bean</name>
    <name type="synonym">Dolichos pruriens</name>
    <dbReference type="NCBI Taxonomy" id="157652"/>
    <lineage>
        <taxon>Eukaryota</taxon>
        <taxon>Viridiplantae</taxon>
        <taxon>Streptophyta</taxon>
        <taxon>Embryophyta</taxon>
        <taxon>Tracheophyta</taxon>
        <taxon>Spermatophyta</taxon>
        <taxon>Magnoliopsida</taxon>
        <taxon>eudicotyledons</taxon>
        <taxon>Gunneridae</taxon>
        <taxon>Pentapetalae</taxon>
        <taxon>rosids</taxon>
        <taxon>fabids</taxon>
        <taxon>Fabales</taxon>
        <taxon>Fabaceae</taxon>
        <taxon>Papilionoideae</taxon>
        <taxon>50 kb inversion clade</taxon>
        <taxon>NPAAA clade</taxon>
        <taxon>indigoferoid/millettioid clade</taxon>
        <taxon>Phaseoleae</taxon>
        <taxon>Mucuna</taxon>
    </lineage>
</organism>
<dbReference type="EMBL" id="QJKJ01000872">
    <property type="protein sequence ID" value="RDY10283.1"/>
    <property type="molecule type" value="Genomic_DNA"/>
</dbReference>
<dbReference type="SUPFAM" id="SSF56672">
    <property type="entry name" value="DNA/RNA polymerases"/>
    <property type="match status" value="1"/>
</dbReference>
<reference evidence="3" key="1">
    <citation type="submission" date="2018-05" db="EMBL/GenBank/DDBJ databases">
        <title>Draft genome of Mucuna pruriens seed.</title>
        <authorList>
            <person name="Nnadi N.E."/>
            <person name="Vos R."/>
            <person name="Hasami M.H."/>
            <person name="Devisetty U.K."/>
            <person name="Aguiy J.C."/>
        </authorList>
    </citation>
    <scope>NUCLEOTIDE SEQUENCE [LARGE SCALE GENOMIC DNA]</scope>
    <source>
        <strain evidence="3">JCA_2017</strain>
    </source>
</reference>
<dbReference type="InterPro" id="IPR041577">
    <property type="entry name" value="RT_RNaseH_2"/>
</dbReference>
<evidence type="ECO:0000259" key="2">
    <source>
        <dbReference type="Pfam" id="PF17919"/>
    </source>
</evidence>
<dbReference type="InterPro" id="IPR043128">
    <property type="entry name" value="Rev_trsase/Diguanyl_cyclase"/>
</dbReference>
<name>A0A371I5J2_MUCPR</name>
<sequence length="359" mass="41406">MKLLRRCLKSSSTSFQRRCLKDCLLLEGLSTKEFMLDASLPSHPAYKANLVESKEIQRQVTQILDKRLVRESKSPCIILVNLIPKKDGTWRMCIGCKPINSITIYGACVFSKIDLRSGYHQIRMKEGDKWKTDFKTKLGLYEWLVMPFELTNFPSTFMRLMTHVLRSLIGKCMVVYFDDILVYSNCVDYHVMHDVFLGYVVGYEGVKIDVEKVKGHTKLANTQVSWRCEKFPWERAFQALKERLTNSPILALPNFNKSFELECDASNIGVGAVLIRKVHPTTYFSEKLKKAQINFSNCDKELYMLVRPLQVWHHYLLPKTIKAKVNPHGLYTPLPIPTMPSIDLSMDFVLGLPSDSYIF</sequence>
<dbReference type="AlphaFoldDB" id="A0A371I5J2"/>
<dbReference type="OrthoDB" id="529980at2759"/>
<dbReference type="PANTHER" id="PTHR35046:SF9">
    <property type="entry name" value="RNA-DIRECTED DNA POLYMERASE"/>
    <property type="match status" value="1"/>
</dbReference>
<evidence type="ECO:0000259" key="1">
    <source>
        <dbReference type="Pfam" id="PF00078"/>
    </source>
</evidence>
<dbReference type="InterPro" id="IPR043502">
    <property type="entry name" value="DNA/RNA_pol_sf"/>
</dbReference>
<comment type="caution">
    <text evidence="3">The sequence shown here is derived from an EMBL/GenBank/DDBJ whole genome shotgun (WGS) entry which is preliminary data.</text>
</comment>
<accession>A0A371I5J2</accession>